<accession>A0A4R1N8J0</accession>
<dbReference type="InterPro" id="IPR028878">
    <property type="entry name" value="RNase_E"/>
</dbReference>
<evidence type="ECO:0000313" key="19">
    <source>
        <dbReference type="EMBL" id="TCL03644.1"/>
    </source>
</evidence>
<dbReference type="GO" id="GO:0008033">
    <property type="term" value="P:tRNA processing"/>
    <property type="evidence" value="ECO:0007669"/>
    <property type="project" value="UniProtKB-UniRule"/>
</dbReference>
<keyword evidence="12 16" id="KW-0862">Zinc</keyword>
<feature type="binding site" evidence="16">
    <location>
        <position position="346"/>
    </location>
    <ligand>
        <name>Mg(2+)</name>
        <dbReference type="ChEBI" id="CHEBI:18420"/>
        <note>catalytic</note>
    </ligand>
</feature>
<dbReference type="PROSITE" id="PS50126">
    <property type="entry name" value="S1"/>
    <property type="match status" value="1"/>
</dbReference>
<dbReference type="GO" id="GO:0005737">
    <property type="term" value="C:cytoplasm"/>
    <property type="evidence" value="ECO:0007669"/>
    <property type="project" value="UniProtKB-SubCell"/>
</dbReference>
<evidence type="ECO:0000256" key="15">
    <source>
        <dbReference type="ARBA" id="ARBA00023136"/>
    </source>
</evidence>
<dbReference type="GO" id="GO:0006402">
    <property type="term" value="P:mRNA catabolic process"/>
    <property type="evidence" value="ECO:0007669"/>
    <property type="project" value="UniProtKB-UniRule"/>
</dbReference>
<dbReference type="GO" id="GO:0000049">
    <property type="term" value="F:tRNA binding"/>
    <property type="evidence" value="ECO:0007669"/>
    <property type="project" value="UniProtKB-KW"/>
</dbReference>
<feature type="compositionally biased region" description="Low complexity" evidence="17">
    <location>
        <begin position="1297"/>
        <end position="1312"/>
    </location>
</feature>
<evidence type="ECO:0000256" key="8">
    <source>
        <dbReference type="ARBA" id="ARBA00022723"/>
    </source>
</evidence>
<sequence length="1318" mass="142153">MKRMLINATQQEELRVALVDGQRLYDLDIESPGHEQKKANIYKGKITRIEPSLEAAFVDYGAERHGFLPLKEIAREYFPAQYSSHGRPNIKDVLREGQEVIVQVDKEERGNKGAALTTFISLAGSYLVLMPNNPRAGGISRRIEGDDRTELKEALSSLELPEGMGLIVRTAGVGKSADALQWDLAFRLKHWEAIKKAAEGRPAPFLIHQESNVIVRAFRDYLRPDIGEILIDNPNVLEKAKEHIASLGRPDFSSKIKLYSGEIPLFSHYQIESQIESAFQREVRLPSGGSIVIDSTEALTAIDINSARSTRGGDIEETAFNTNLEAADEIARQLRLRDLGGLIVIDFIDMTPVRHQREVENCLRESVRQDRARIQIGRISRFGLLELSRQRLSPSLGESSHHVCPRCGGTGTIRDNESLSLSILRLIEEEALKENTHEVHAIVPVQIASYLLNEKRDSVNAIEKRQGGVRAVIVPHDQMQTPHYAVLRVRKGEEAPTLSYLLPQLHEAEMAQPSEEPAAERKLPEQPALAAFVMPDSPPIASDTAIKEPAPAAADIVAAPARAVTAAPASAGLLSRAVSRIKGWFSAPAEEEVKPAEPVEQAVAEESETPRRQGGRGQRRQNVRRDRNGEREARAPQEGRQPREPRESREPRDRRDEARKGKRQNAPVETEIIDEIGEQIPTEAQPAPRREPRSDRPRRRQDDKRQAPQQEAKPLPVEEPADIVETVNEDDQPTPVMPRRPRRNLTQKIRVTDPAAESSAPEVTEASYAAPVQESHETPLPVLADVQDNSSAENYSDNGRNNNETGLPRRSRRSPRHLRVSGQRRRRYRDERYLAQSPVPLSSAVMSPEMASGKVWISYPVTPVERFELSPVAPLEELEPLTGDDRNGVMLSEPLSARERPATTVVPQHATPAQQAAVDEVPSVIKDEDHPGSWAMLSAAKPAEIMTDEPYGSVKSGSSAANRSDEVSFDDEEPEHTDITASVRSAQAAETGEADIDAPVQSAPAVETGEADIIAPAQSAPAAETGEADIIAPAQSAPAAETGEADIIAPAQSAPAAETGEADIIAPAQSAPAAETSESGIDAPAQSAPAAESGESDANTSAQPAPAVTQPIVTGSVIPEADADTSAQPAPVPVVNQPIVTGSVIPERSNAIPAAATPAAQPEENAPAADVIAAKPPVAVQYLSDDTIVASQLSRKTTEPDLNPAIPVPAAESAEPALSKVADLPAEPAAGNASSETQGTPGSDSPAAIADAQPRFKHHVSAPMTKAPAPVYVPPAEKPGEWHRPDYHFEGPGAAGGHAAVTHAAAPAAKPALPDDKE</sequence>
<keyword evidence="6 16" id="KW-0819">tRNA processing</keyword>
<dbReference type="Gene3D" id="3.40.1260.20">
    <property type="entry name" value="Ribonuclease E, catalytic domain"/>
    <property type="match status" value="1"/>
</dbReference>
<evidence type="ECO:0000256" key="2">
    <source>
        <dbReference type="ARBA" id="ARBA00022475"/>
    </source>
</evidence>
<keyword evidence="10 16" id="KW-0255">Endonuclease</keyword>
<comment type="cofactor">
    <cofactor evidence="16">
        <name>Mg(2+)</name>
        <dbReference type="ChEBI" id="CHEBI:18420"/>
    </cofactor>
    <text evidence="16">Binds 1 Mg(2+) ion per subunit.</text>
</comment>
<dbReference type="HAMAP" id="MF_00970">
    <property type="entry name" value="RNase_E"/>
    <property type="match status" value="1"/>
</dbReference>
<dbReference type="GO" id="GO:0006364">
    <property type="term" value="P:rRNA processing"/>
    <property type="evidence" value="ECO:0007669"/>
    <property type="project" value="UniProtKB-UniRule"/>
</dbReference>
<dbReference type="EMBL" id="SJOI01000001">
    <property type="protein sequence ID" value="TCL03644.1"/>
    <property type="molecule type" value="Genomic_DNA"/>
</dbReference>
<feature type="compositionally biased region" description="Basic and acidic residues" evidence="17">
    <location>
        <begin position="688"/>
        <end position="706"/>
    </location>
</feature>
<dbReference type="InterPro" id="IPR012340">
    <property type="entry name" value="NA-bd_OB-fold"/>
</dbReference>
<keyword evidence="3 16" id="KW-0963">Cytoplasm</keyword>
<feature type="region of interest" description="Required for zinc-mediated homotetramerization and catalytic activity" evidence="16">
    <location>
        <begin position="404"/>
        <end position="407"/>
    </location>
</feature>
<protein>
    <recommendedName>
        <fullName evidence="16">Ribonuclease E</fullName>
        <shortName evidence="16">RNase E</shortName>
        <ecNumber evidence="16">3.1.26.12</ecNumber>
    </recommendedName>
</protein>
<keyword evidence="5 16" id="KW-0698">rRNA processing</keyword>
<comment type="subunit">
    <text evidence="16">Component of the RNA degradosome, which is a multiprotein complex involved in RNA processing and mRNA degradation. Within the RNA degradosome, RNase E assembles into a homotetramer formed by a dimer of dimers.</text>
</comment>
<evidence type="ECO:0000259" key="18">
    <source>
        <dbReference type="PROSITE" id="PS50126"/>
    </source>
</evidence>
<dbReference type="InterPro" id="IPR019307">
    <property type="entry name" value="RNA-bd_AU-1/RNase_E/G"/>
</dbReference>
<evidence type="ECO:0000256" key="3">
    <source>
        <dbReference type="ARBA" id="ARBA00022490"/>
    </source>
</evidence>
<keyword evidence="16" id="KW-0820">tRNA-binding</keyword>
<dbReference type="SUPFAM" id="SSF50249">
    <property type="entry name" value="Nucleic acid-binding proteins"/>
    <property type="match status" value="1"/>
</dbReference>
<dbReference type="PANTHER" id="PTHR30001:SF1">
    <property type="entry name" value="RIBONUCLEASE E_G-LIKE PROTEIN, CHLOROPLASTIC"/>
    <property type="match status" value="1"/>
</dbReference>
<dbReference type="InterPro" id="IPR003029">
    <property type="entry name" value="S1_domain"/>
</dbReference>
<keyword evidence="14 16" id="KW-0694">RNA-binding</keyword>
<dbReference type="Pfam" id="PF12111">
    <property type="entry name" value="PNPase_C"/>
    <property type="match status" value="1"/>
</dbReference>
<comment type="similarity">
    <text evidence="1">Belongs to the RNase E/G family. RNase G subfamily.</text>
</comment>
<dbReference type="Pfam" id="PF10150">
    <property type="entry name" value="RNase_E_G"/>
    <property type="match status" value="1"/>
</dbReference>
<comment type="cofactor">
    <cofactor evidence="16">
        <name>Zn(2+)</name>
        <dbReference type="ChEBI" id="CHEBI:29105"/>
    </cofactor>
    <text evidence="16">Binds 2 Zn(2+) ions per homotetramer.</text>
</comment>
<evidence type="ECO:0000256" key="16">
    <source>
        <dbReference type="HAMAP-Rule" id="MF_00970"/>
    </source>
</evidence>
<keyword evidence="11 16" id="KW-0378">Hydrolase</keyword>
<dbReference type="Pfam" id="PF00575">
    <property type="entry name" value="S1"/>
    <property type="match status" value="1"/>
</dbReference>
<gene>
    <name evidence="16" type="primary">rne</name>
    <name evidence="19" type="ORF">EZJ58_1721</name>
</gene>
<feature type="binding site" evidence="16">
    <location>
        <position position="407"/>
    </location>
    <ligand>
        <name>Zn(2+)</name>
        <dbReference type="ChEBI" id="CHEBI:29105"/>
        <note>ligand shared between dimeric partners</note>
    </ligand>
</feature>
<keyword evidence="8 16" id="KW-0479">Metal-binding</keyword>
<feature type="compositionally biased region" description="Basic and acidic residues" evidence="17">
    <location>
        <begin position="1278"/>
        <end position="1289"/>
    </location>
</feature>
<dbReference type="EC" id="3.1.26.12" evidence="16"/>
<proteinExistence type="inferred from homology"/>
<dbReference type="InterPro" id="IPR048583">
    <property type="entry name" value="RNase_E_G_thioredoxin-like"/>
</dbReference>
<evidence type="ECO:0000256" key="1">
    <source>
        <dbReference type="ARBA" id="ARBA00005663"/>
    </source>
</evidence>
<evidence type="ECO:0000256" key="12">
    <source>
        <dbReference type="ARBA" id="ARBA00022833"/>
    </source>
</evidence>
<comment type="catalytic activity">
    <reaction evidence="16">
        <text>Endonucleolytic cleavage of single-stranded RNA in A- and U-rich regions.</text>
        <dbReference type="EC" id="3.1.26.12"/>
    </reaction>
</comment>
<dbReference type="CDD" id="cd04453">
    <property type="entry name" value="S1_RNase_E"/>
    <property type="match status" value="1"/>
</dbReference>
<dbReference type="GO" id="GO:0008270">
    <property type="term" value="F:zinc ion binding"/>
    <property type="evidence" value="ECO:0007669"/>
    <property type="project" value="UniProtKB-UniRule"/>
</dbReference>
<comment type="similarity">
    <text evidence="16">Belongs to the RNase E/G family. RNase E subfamily.</text>
</comment>
<feature type="region of interest" description="Disordered" evidence="17">
    <location>
        <begin position="896"/>
        <end position="1134"/>
    </location>
</feature>
<evidence type="ECO:0000256" key="4">
    <source>
        <dbReference type="ARBA" id="ARBA00022519"/>
    </source>
</evidence>
<evidence type="ECO:0000256" key="17">
    <source>
        <dbReference type="SAM" id="MobiDB-lite"/>
    </source>
</evidence>
<evidence type="ECO:0000313" key="20">
    <source>
        <dbReference type="Proteomes" id="UP000294555"/>
    </source>
</evidence>
<feature type="compositionally biased region" description="Polar residues" evidence="17">
    <location>
        <begin position="787"/>
        <end position="805"/>
    </location>
</feature>
<feature type="binding site" evidence="16">
    <location>
        <position position="303"/>
    </location>
    <ligand>
        <name>Mg(2+)</name>
        <dbReference type="ChEBI" id="CHEBI:18420"/>
        <note>catalytic</note>
    </ligand>
</feature>
<dbReference type="OrthoDB" id="9804278at2"/>
<comment type="caution">
    <text evidence="19">The sequence shown here is derived from an EMBL/GenBank/DDBJ whole genome shotgun (WGS) entry which is preliminary data.</text>
</comment>
<dbReference type="InterPro" id="IPR004659">
    <property type="entry name" value="RNase_E/G"/>
</dbReference>
<evidence type="ECO:0000256" key="10">
    <source>
        <dbReference type="ARBA" id="ARBA00022759"/>
    </source>
</evidence>
<feature type="compositionally biased region" description="Basic residues" evidence="17">
    <location>
        <begin position="809"/>
        <end position="827"/>
    </location>
</feature>
<evidence type="ECO:0000256" key="14">
    <source>
        <dbReference type="ARBA" id="ARBA00022884"/>
    </source>
</evidence>
<feature type="compositionally biased region" description="Acidic residues" evidence="17">
    <location>
        <begin position="719"/>
        <end position="732"/>
    </location>
</feature>
<dbReference type="Gene3D" id="2.40.50.140">
    <property type="entry name" value="Nucleic acid-binding proteins"/>
    <property type="match status" value="1"/>
</dbReference>
<feature type="domain" description="S1 motif" evidence="18">
    <location>
        <begin position="39"/>
        <end position="119"/>
    </location>
</feature>
<dbReference type="InterPro" id="IPR021968">
    <property type="entry name" value="PNPase_C"/>
</dbReference>
<keyword evidence="15 16" id="KW-0472">Membrane</keyword>
<feature type="compositionally biased region" description="Basic and acidic residues" evidence="17">
    <location>
        <begin position="623"/>
        <end position="659"/>
    </location>
</feature>
<keyword evidence="4 16" id="KW-0997">Cell inner membrane</keyword>
<dbReference type="GO" id="GO:0000287">
    <property type="term" value="F:magnesium ion binding"/>
    <property type="evidence" value="ECO:0007669"/>
    <property type="project" value="UniProtKB-UniRule"/>
</dbReference>
<dbReference type="Pfam" id="PF20833">
    <property type="entry name" value="RNase_E_G_Thio"/>
    <property type="match status" value="1"/>
</dbReference>
<dbReference type="RefSeq" id="WP_132922495.1">
    <property type="nucleotide sequence ID" value="NZ_SJOI01000001.1"/>
</dbReference>
<feature type="binding site" evidence="16">
    <location>
        <position position="404"/>
    </location>
    <ligand>
        <name>Zn(2+)</name>
        <dbReference type="ChEBI" id="CHEBI:29105"/>
        <note>ligand shared between dimeric partners</note>
    </ligand>
</feature>
<feature type="region of interest" description="Disordered" evidence="17">
    <location>
        <begin position="589"/>
        <end position="834"/>
    </location>
</feature>
<evidence type="ECO:0000256" key="13">
    <source>
        <dbReference type="ARBA" id="ARBA00022842"/>
    </source>
</evidence>
<keyword evidence="20" id="KW-1185">Reference proteome</keyword>
<dbReference type="GO" id="GO:0008995">
    <property type="term" value="F:ribonuclease E activity"/>
    <property type="evidence" value="ECO:0007669"/>
    <property type="project" value="UniProtKB-EC"/>
</dbReference>
<keyword evidence="13 16" id="KW-0460">Magnesium</keyword>
<keyword evidence="7 16" id="KW-0540">Nuclease</keyword>
<comment type="subcellular location">
    <subcellularLocation>
        <location evidence="16">Cytoplasm</location>
    </subcellularLocation>
    <subcellularLocation>
        <location evidence="16">Cell inner membrane</location>
        <topology evidence="16">Peripheral membrane protein</topology>
        <orientation evidence="16">Cytoplasmic side</orientation>
    </subcellularLocation>
</comment>
<keyword evidence="2 16" id="KW-1003">Cell membrane</keyword>
<evidence type="ECO:0000256" key="7">
    <source>
        <dbReference type="ARBA" id="ARBA00022722"/>
    </source>
</evidence>
<dbReference type="NCBIfam" id="NF008074">
    <property type="entry name" value="PRK10811.1"/>
    <property type="match status" value="1"/>
</dbReference>
<comment type="function">
    <text evidence="16">Endoribonuclease that plays a central role in RNA processing and decay. Required for the maturation of 5S and 16S rRNAs and the majority of tRNAs. Also involved in the degradation of most mRNAs.</text>
</comment>
<dbReference type="GO" id="GO:0019843">
    <property type="term" value="F:rRNA binding"/>
    <property type="evidence" value="ECO:0007669"/>
    <property type="project" value="UniProtKB-KW"/>
</dbReference>
<dbReference type="Proteomes" id="UP000294555">
    <property type="component" value="Unassembled WGS sequence"/>
</dbReference>
<evidence type="ECO:0000256" key="11">
    <source>
        <dbReference type="ARBA" id="ARBA00022801"/>
    </source>
</evidence>
<dbReference type="FunFam" id="3.40.1260.20:FF:000002">
    <property type="entry name" value="Ribonuclease E"/>
    <property type="match status" value="1"/>
</dbReference>
<feature type="region of interest" description="Disordered" evidence="17">
    <location>
        <begin position="1193"/>
        <end position="1318"/>
    </location>
</feature>
<evidence type="ECO:0000256" key="9">
    <source>
        <dbReference type="ARBA" id="ARBA00022730"/>
    </source>
</evidence>
<dbReference type="NCBIfam" id="TIGR00757">
    <property type="entry name" value="RNaseEG"/>
    <property type="match status" value="1"/>
</dbReference>
<name>A0A4R1N8J0_9GAMM</name>
<keyword evidence="9 16" id="KW-0699">rRNA-binding</keyword>
<dbReference type="SMART" id="SM00316">
    <property type="entry name" value="S1"/>
    <property type="match status" value="1"/>
</dbReference>
<evidence type="ECO:0000256" key="5">
    <source>
        <dbReference type="ARBA" id="ARBA00022552"/>
    </source>
</evidence>
<feature type="compositionally biased region" description="Basic residues" evidence="17">
    <location>
        <begin position="613"/>
        <end position="622"/>
    </location>
</feature>
<feature type="compositionally biased region" description="Polar residues" evidence="17">
    <location>
        <begin position="1232"/>
        <end position="1243"/>
    </location>
</feature>
<dbReference type="FunFam" id="2.40.50.140:FF:000040">
    <property type="entry name" value="Ribonuclease E"/>
    <property type="match status" value="1"/>
</dbReference>
<dbReference type="GO" id="GO:0009898">
    <property type="term" value="C:cytoplasmic side of plasma membrane"/>
    <property type="evidence" value="ECO:0007669"/>
    <property type="project" value="UniProtKB-UniRule"/>
</dbReference>
<evidence type="ECO:0000256" key="6">
    <source>
        <dbReference type="ARBA" id="ARBA00022694"/>
    </source>
</evidence>
<dbReference type="PANTHER" id="PTHR30001">
    <property type="entry name" value="RIBONUCLEASE"/>
    <property type="match status" value="1"/>
</dbReference>
<organism evidence="19 20">
    <name type="scientific">Sodalis ligni</name>
    <dbReference type="NCBI Taxonomy" id="2697027"/>
    <lineage>
        <taxon>Bacteria</taxon>
        <taxon>Pseudomonadati</taxon>
        <taxon>Pseudomonadota</taxon>
        <taxon>Gammaproteobacteria</taxon>
        <taxon>Enterobacterales</taxon>
        <taxon>Bruguierivoracaceae</taxon>
        <taxon>Sodalis</taxon>
    </lineage>
</organism>
<reference evidence="19 20" key="1">
    <citation type="submission" date="2019-02" db="EMBL/GenBank/DDBJ databases">
        <title>Investigation of anaerobic lignin degradation for improved lignocellulosic biofuels.</title>
        <authorList>
            <person name="Deangelis K."/>
        </authorList>
    </citation>
    <scope>NUCLEOTIDE SEQUENCE [LARGE SCALE GENOMIC DNA]</scope>
    <source>
        <strain evidence="19 20">159R</strain>
    </source>
</reference>